<dbReference type="WBParaSite" id="maker-E.canG7_contigs_8583-snap-gene-0.19-mRNA-1">
    <property type="protein sequence ID" value="maker-E.canG7_contigs_8583-snap-gene-0.19-mRNA-1"/>
    <property type="gene ID" value="EcG7_05378"/>
</dbReference>
<dbReference type="SUPFAM" id="SSF48464">
    <property type="entry name" value="ENTH/VHS domain"/>
    <property type="match status" value="1"/>
</dbReference>
<evidence type="ECO:0000313" key="3">
    <source>
        <dbReference type="Proteomes" id="UP000887562"/>
    </source>
</evidence>
<evidence type="ECO:0000259" key="2">
    <source>
        <dbReference type="PROSITE" id="PS50942"/>
    </source>
</evidence>
<dbReference type="GO" id="GO:0005886">
    <property type="term" value="C:plasma membrane"/>
    <property type="evidence" value="ECO:0007669"/>
    <property type="project" value="TreeGrafter"/>
</dbReference>
<organism evidence="3 4">
    <name type="scientific">Echinococcus canadensis</name>
    <dbReference type="NCBI Taxonomy" id="519352"/>
    <lineage>
        <taxon>Eukaryota</taxon>
        <taxon>Metazoa</taxon>
        <taxon>Spiralia</taxon>
        <taxon>Lophotrochozoa</taxon>
        <taxon>Platyhelminthes</taxon>
        <taxon>Cestoda</taxon>
        <taxon>Eucestoda</taxon>
        <taxon>Cyclophyllidea</taxon>
        <taxon>Taeniidae</taxon>
        <taxon>Echinococcus</taxon>
        <taxon>Echinococcus canadensis group</taxon>
    </lineage>
</organism>
<dbReference type="Pfam" id="PF01417">
    <property type="entry name" value="ENTH"/>
    <property type="match status" value="1"/>
</dbReference>
<feature type="region of interest" description="Disordered" evidence="1">
    <location>
        <begin position="486"/>
        <end position="518"/>
    </location>
</feature>
<dbReference type="PANTHER" id="PTHR12276">
    <property type="entry name" value="EPSIN/ENT-RELATED"/>
    <property type="match status" value="1"/>
</dbReference>
<keyword evidence="3" id="KW-1185">Reference proteome</keyword>
<dbReference type="PROSITE" id="PS50942">
    <property type="entry name" value="ENTH"/>
    <property type="match status" value="1"/>
</dbReference>
<dbReference type="AlphaFoldDB" id="A0A915EY13"/>
<evidence type="ECO:0000256" key="1">
    <source>
        <dbReference type="SAM" id="MobiDB-lite"/>
    </source>
</evidence>
<dbReference type="GO" id="GO:0030125">
    <property type="term" value="C:clathrin vesicle coat"/>
    <property type="evidence" value="ECO:0007669"/>
    <property type="project" value="TreeGrafter"/>
</dbReference>
<dbReference type="SMART" id="SM00273">
    <property type="entry name" value="ENTH"/>
    <property type="match status" value="1"/>
</dbReference>
<dbReference type="GO" id="GO:0030276">
    <property type="term" value="F:clathrin binding"/>
    <property type="evidence" value="ECO:0007669"/>
    <property type="project" value="TreeGrafter"/>
</dbReference>
<evidence type="ECO:0000313" key="4">
    <source>
        <dbReference type="WBParaSite" id="maker-E.canG7_contigs_8583-snap-gene-0.19-mRNA-1"/>
    </source>
</evidence>
<protein>
    <submittedName>
        <fullName evidence="4">ENTH domain-containing protein</fullName>
    </submittedName>
</protein>
<name>A0A915EY13_9CEST</name>
<dbReference type="GO" id="GO:0006897">
    <property type="term" value="P:endocytosis"/>
    <property type="evidence" value="ECO:0007669"/>
    <property type="project" value="TreeGrafter"/>
</dbReference>
<dbReference type="Proteomes" id="UP000887562">
    <property type="component" value="Unplaced"/>
</dbReference>
<dbReference type="FunFam" id="1.25.40.90:FF:000006">
    <property type="entry name" value="Clathrin interactor 1"/>
    <property type="match status" value="1"/>
</dbReference>
<dbReference type="PANTHER" id="PTHR12276:SF45">
    <property type="entry name" value="CLATHRIN INTERACTOR 1"/>
    <property type="match status" value="1"/>
</dbReference>
<dbReference type="GO" id="GO:0005768">
    <property type="term" value="C:endosome"/>
    <property type="evidence" value="ECO:0007669"/>
    <property type="project" value="TreeGrafter"/>
</dbReference>
<dbReference type="InterPro" id="IPR013809">
    <property type="entry name" value="ENTH"/>
</dbReference>
<dbReference type="Gene3D" id="1.25.40.90">
    <property type="match status" value="1"/>
</dbReference>
<feature type="region of interest" description="Disordered" evidence="1">
    <location>
        <begin position="306"/>
        <end position="369"/>
    </location>
</feature>
<reference evidence="4" key="1">
    <citation type="submission" date="2022-11" db="UniProtKB">
        <authorList>
            <consortium name="WormBaseParasite"/>
        </authorList>
    </citation>
    <scope>IDENTIFICATION</scope>
</reference>
<feature type="domain" description="ENTH" evidence="2">
    <location>
        <begin position="18"/>
        <end position="151"/>
    </location>
</feature>
<feature type="compositionally biased region" description="Polar residues" evidence="1">
    <location>
        <begin position="312"/>
        <end position="328"/>
    </location>
</feature>
<accession>A0A915EY13</accession>
<sequence length="597" mass="65586">MFREYLEKGKVWVDKITSAVMNYTELENKVREATNDEPWGPHGKILNDLARETHDTEGLLEIMTMLLSRIFPENSTNWRRIYKGLAVLAHLLRNGSERVCDIALDNIYNLRSLENYQCVDERGRDQGSSVRIKAHEVVELLQDAEFLQAERQKALTARKDYAGIGNSHVMGSNFSGDYEMFDDGNSAGDWNCSDSHRYPSLSAPQAEMPWRERKGSNERRTRFSSSRLGSFDSWKLAHERTIVDDVADKFSDMLRAAKVVTNDLLGKPRVPPPSVYEEDPHKVSEEVFSFPGATVDQPEEEEYNSYRRTSDTFKLSPTTQTSQKSLPTATPAALIDFDLPPTGSNVTPPTRLPRPPSTEMLASPPRNRQNDDNTDFFAELDKHQAKLPQNAATTSTDLFANFTAMNPPVAAQTTPTAGAPVDADFGDFSSFQAAPVSETPAKTVTITTTSSQSTKQSADPLFDEFTSPPPPSTFAHTAMTTALTPSTVPLQPQKPSSTVVNSTPEQQMSGRVPSAPSNVGKTWSGLGAFNLDIDFKIAAASPTKPAAPSLSQLQSLKQKKLVTQPVLPQTNSCGAAFGATSPGSSKMDDFSNFAVFK</sequence>
<dbReference type="InterPro" id="IPR008942">
    <property type="entry name" value="ENTH_VHS"/>
</dbReference>
<proteinExistence type="predicted"/>
<dbReference type="GO" id="GO:0005543">
    <property type="term" value="F:phospholipid binding"/>
    <property type="evidence" value="ECO:0007669"/>
    <property type="project" value="TreeGrafter"/>
</dbReference>